<dbReference type="OrthoDB" id="4557573at2"/>
<dbReference type="EMBL" id="LQPE01000165">
    <property type="protein sequence ID" value="ORV97799.1"/>
    <property type="molecule type" value="Genomic_DNA"/>
</dbReference>
<reference evidence="1 2" key="1">
    <citation type="submission" date="2016-01" db="EMBL/GenBank/DDBJ databases">
        <title>The new phylogeny of the genus Mycobacterium.</title>
        <authorList>
            <person name="Tarcisio F."/>
            <person name="Conor M."/>
            <person name="Antonella G."/>
            <person name="Elisabetta G."/>
            <person name="Giulia F.S."/>
            <person name="Sara T."/>
            <person name="Anna F."/>
            <person name="Clotilde B."/>
            <person name="Roberto B."/>
            <person name="Veronica D.S."/>
            <person name="Fabio R."/>
            <person name="Monica P."/>
            <person name="Olivier J."/>
            <person name="Enrico T."/>
            <person name="Nicola S."/>
        </authorList>
    </citation>
    <scope>NUCLEOTIDE SEQUENCE [LARGE SCALE GENOMIC DNA]</scope>
    <source>
        <strain evidence="1 2">DSM 45166</strain>
    </source>
</reference>
<evidence type="ECO:0008006" key="3">
    <source>
        <dbReference type="Google" id="ProtNLM"/>
    </source>
</evidence>
<sequence>MPRLMSVALTTDQVRRQEKTVTRRVGWRMLKPGDLVTLCPKVRGRRAGEALERIVTVEIVSTRREQLNAITPNDVLAEGFPGVAPAEFVEFFTSTHSGVTPETEVTRIEWTYPRVCRGCGCDDYAACDTMHGPCAWLHTYDDNTGICTACAVSA</sequence>
<dbReference type="Proteomes" id="UP000193487">
    <property type="component" value="Unassembled WGS sequence"/>
</dbReference>
<evidence type="ECO:0000313" key="2">
    <source>
        <dbReference type="Proteomes" id="UP000193487"/>
    </source>
</evidence>
<name>A0A1X1XGA3_9MYCO</name>
<gene>
    <name evidence="1" type="ORF">AWC14_14660</name>
</gene>
<comment type="caution">
    <text evidence="1">The sequence shown here is derived from an EMBL/GenBank/DDBJ whole genome shotgun (WGS) entry which is preliminary data.</text>
</comment>
<proteinExistence type="predicted"/>
<dbReference type="AlphaFoldDB" id="A0A1X1XGA3"/>
<accession>A0A1X1XGA3</accession>
<protein>
    <recommendedName>
        <fullName evidence="3">ASCH domain-containing protein</fullName>
    </recommendedName>
</protein>
<keyword evidence="2" id="KW-1185">Reference proteome</keyword>
<evidence type="ECO:0000313" key="1">
    <source>
        <dbReference type="EMBL" id="ORV97799.1"/>
    </source>
</evidence>
<organism evidence="1 2">
    <name type="scientific">Mycobacterium kyorinense</name>
    <dbReference type="NCBI Taxonomy" id="487514"/>
    <lineage>
        <taxon>Bacteria</taxon>
        <taxon>Bacillati</taxon>
        <taxon>Actinomycetota</taxon>
        <taxon>Actinomycetes</taxon>
        <taxon>Mycobacteriales</taxon>
        <taxon>Mycobacteriaceae</taxon>
        <taxon>Mycobacterium</taxon>
    </lineage>
</organism>